<evidence type="ECO:0000256" key="4">
    <source>
        <dbReference type="ARBA" id="ARBA00022822"/>
    </source>
</evidence>
<dbReference type="InterPro" id="IPR011060">
    <property type="entry name" value="RibuloseP-bd_barrel"/>
</dbReference>
<reference evidence="10 11" key="1">
    <citation type="submission" date="2021-01" db="EMBL/GenBank/DDBJ databases">
        <title>Genomic Encyclopedia of Type Strains, Phase IV (KMG-IV): sequencing the most valuable type-strain genomes for metagenomic binning, comparative biology and taxonomic classification.</title>
        <authorList>
            <person name="Goeker M."/>
        </authorList>
    </citation>
    <scope>NUCLEOTIDE SEQUENCE [LARGE SCALE GENOMIC DNA]</scope>
    <source>
        <strain evidence="10 11">DSM 105482</strain>
    </source>
</reference>
<dbReference type="Gene3D" id="3.20.20.70">
    <property type="entry name" value="Aldolase class I"/>
    <property type="match status" value="1"/>
</dbReference>
<dbReference type="EC" id="4.2.1.20" evidence="8"/>
<evidence type="ECO:0000256" key="7">
    <source>
        <dbReference type="ARBA" id="ARBA00049047"/>
    </source>
</evidence>
<organism evidence="10 11">
    <name type="scientific">Peribacillus deserti</name>
    <dbReference type="NCBI Taxonomy" id="673318"/>
    <lineage>
        <taxon>Bacteria</taxon>
        <taxon>Bacillati</taxon>
        <taxon>Bacillota</taxon>
        <taxon>Bacilli</taxon>
        <taxon>Bacillales</taxon>
        <taxon>Bacillaceae</taxon>
        <taxon>Peribacillus</taxon>
    </lineage>
</organism>
<dbReference type="Pfam" id="PF00290">
    <property type="entry name" value="Trp_syntA"/>
    <property type="match status" value="1"/>
</dbReference>
<dbReference type="PROSITE" id="PS00167">
    <property type="entry name" value="TRP_SYNTHASE_ALPHA"/>
    <property type="match status" value="1"/>
</dbReference>
<evidence type="ECO:0000256" key="1">
    <source>
        <dbReference type="ARBA" id="ARBA00004733"/>
    </source>
</evidence>
<accession>A0ABS2QMB9</accession>
<dbReference type="RefSeq" id="WP_204544974.1">
    <property type="nucleotide sequence ID" value="NZ_JAFBFI010000016.1"/>
</dbReference>
<dbReference type="Proteomes" id="UP000823486">
    <property type="component" value="Unassembled WGS sequence"/>
</dbReference>
<keyword evidence="11" id="KW-1185">Reference proteome</keyword>
<evidence type="ECO:0000313" key="10">
    <source>
        <dbReference type="EMBL" id="MBM7693859.1"/>
    </source>
</evidence>
<protein>
    <recommendedName>
        <fullName evidence="8">Tryptophan synthase alpha chain</fullName>
        <ecNumber evidence="8">4.2.1.20</ecNumber>
    </recommendedName>
</protein>
<evidence type="ECO:0000256" key="9">
    <source>
        <dbReference type="RuleBase" id="RU003662"/>
    </source>
</evidence>
<comment type="subunit">
    <text evidence="2 8">Tetramer of two alpha and two beta chains.</text>
</comment>
<evidence type="ECO:0000256" key="8">
    <source>
        <dbReference type="HAMAP-Rule" id="MF_00131"/>
    </source>
</evidence>
<comment type="catalytic activity">
    <reaction evidence="7 8">
        <text>(1S,2R)-1-C-(indol-3-yl)glycerol 3-phosphate + L-serine = D-glyceraldehyde 3-phosphate + L-tryptophan + H2O</text>
        <dbReference type="Rhea" id="RHEA:10532"/>
        <dbReference type="ChEBI" id="CHEBI:15377"/>
        <dbReference type="ChEBI" id="CHEBI:33384"/>
        <dbReference type="ChEBI" id="CHEBI:57912"/>
        <dbReference type="ChEBI" id="CHEBI:58866"/>
        <dbReference type="ChEBI" id="CHEBI:59776"/>
        <dbReference type="EC" id="4.2.1.20"/>
    </reaction>
</comment>
<comment type="pathway">
    <text evidence="1 8">Amino-acid biosynthesis; L-tryptophan biosynthesis; L-tryptophan from chorismate: step 5/5.</text>
</comment>
<evidence type="ECO:0000256" key="6">
    <source>
        <dbReference type="ARBA" id="ARBA00023239"/>
    </source>
</evidence>
<dbReference type="PANTHER" id="PTHR43406:SF1">
    <property type="entry name" value="TRYPTOPHAN SYNTHASE ALPHA CHAIN, CHLOROPLASTIC"/>
    <property type="match status" value="1"/>
</dbReference>
<dbReference type="HAMAP" id="MF_00131">
    <property type="entry name" value="Trp_synth_alpha"/>
    <property type="match status" value="1"/>
</dbReference>
<keyword evidence="4 8" id="KW-0822">Tryptophan biosynthesis</keyword>
<keyword evidence="3 8" id="KW-0028">Amino-acid biosynthesis</keyword>
<comment type="caution">
    <text evidence="10">The sequence shown here is derived from an EMBL/GenBank/DDBJ whole genome shotgun (WGS) entry which is preliminary data.</text>
</comment>
<dbReference type="InterPro" id="IPR013785">
    <property type="entry name" value="Aldolase_TIM"/>
</dbReference>
<dbReference type="PANTHER" id="PTHR43406">
    <property type="entry name" value="TRYPTOPHAN SYNTHASE, ALPHA CHAIN"/>
    <property type="match status" value="1"/>
</dbReference>
<comment type="similarity">
    <text evidence="8 9">Belongs to the TrpA family.</text>
</comment>
<comment type="function">
    <text evidence="8">The alpha subunit is responsible for the aldol cleavage of indoleglycerol phosphate to indole and glyceraldehyde 3-phosphate.</text>
</comment>
<evidence type="ECO:0000313" key="11">
    <source>
        <dbReference type="Proteomes" id="UP000823486"/>
    </source>
</evidence>
<feature type="active site" description="Proton acceptor" evidence="8">
    <location>
        <position position="49"/>
    </location>
</feature>
<dbReference type="EMBL" id="JAFBFI010000016">
    <property type="protein sequence ID" value="MBM7693859.1"/>
    <property type="molecule type" value="Genomic_DNA"/>
</dbReference>
<evidence type="ECO:0000256" key="2">
    <source>
        <dbReference type="ARBA" id="ARBA00011270"/>
    </source>
</evidence>
<gene>
    <name evidence="8" type="primary">trpA</name>
    <name evidence="10" type="ORF">JOC77_003303</name>
</gene>
<evidence type="ECO:0000256" key="5">
    <source>
        <dbReference type="ARBA" id="ARBA00023141"/>
    </source>
</evidence>
<feature type="active site" description="Proton acceptor" evidence="8">
    <location>
        <position position="60"/>
    </location>
</feature>
<dbReference type="GO" id="GO:0004834">
    <property type="term" value="F:tryptophan synthase activity"/>
    <property type="evidence" value="ECO:0007669"/>
    <property type="project" value="UniProtKB-EC"/>
</dbReference>
<name>A0ABS2QMB9_9BACI</name>
<dbReference type="SUPFAM" id="SSF51366">
    <property type="entry name" value="Ribulose-phoshate binding barrel"/>
    <property type="match status" value="1"/>
</dbReference>
<keyword evidence="5 8" id="KW-0057">Aromatic amino acid biosynthesis</keyword>
<dbReference type="InterPro" id="IPR018204">
    <property type="entry name" value="Trp_synthase_alpha_AS"/>
</dbReference>
<evidence type="ECO:0000256" key="3">
    <source>
        <dbReference type="ARBA" id="ARBA00022605"/>
    </source>
</evidence>
<proteinExistence type="inferred from homology"/>
<keyword evidence="6 8" id="KW-0456">Lyase</keyword>
<dbReference type="InterPro" id="IPR002028">
    <property type="entry name" value="Trp_synthase_suA"/>
</dbReference>
<sequence length="263" mass="28435">MNKLNEKFKTLKENGEKAFVAYIMGGDGGMERLKTDILFLQESGADIIEIGVPFSDPVADGPVIQEAGLRALEKGTSISLILETLNEIKGDVRVPLILMTYINPVLQYGIEKFAQNSERAQIAGCIFPDLPLEEESLVKEALSKTDIAVIRLASLTSPEERLKGLAEDSEGFIYAVTVKGVTGERAELDAAELEAKISELKTYTTTPVLAGFGISTPSLAKKVLPFCDGVIVGSKIVSAFHHNKREEVNELIKGIKGLALTAK</sequence>
<dbReference type="NCBIfam" id="TIGR00262">
    <property type="entry name" value="trpA"/>
    <property type="match status" value="1"/>
</dbReference>
<dbReference type="CDD" id="cd04724">
    <property type="entry name" value="Tryptophan_synthase_alpha"/>
    <property type="match status" value="1"/>
</dbReference>